<dbReference type="GO" id="GO:0004045">
    <property type="term" value="F:peptidyl-tRNA hydrolase activity"/>
    <property type="evidence" value="ECO:0007669"/>
    <property type="project" value="UniProtKB-EC"/>
</dbReference>
<dbReference type="Ensembl" id="ENSLLET00000050036.1">
    <property type="protein sequence ID" value="ENSLLEP00000048150.1"/>
    <property type="gene ID" value="ENSLLEG00000030388.1"/>
</dbReference>
<dbReference type="PANTHER" id="PTHR12649:SF29">
    <property type="entry name" value="AMINOACYL-TRNA HYDROLASE"/>
    <property type="match status" value="1"/>
</dbReference>
<evidence type="ECO:0000313" key="5">
    <source>
        <dbReference type="Ensembl" id="ENSLLEP00000048150.1"/>
    </source>
</evidence>
<proteinExistence type="inferred from homology"/>
<dbReference type="GO" id="GO:0005829">
    <property type="term" value="C:cytosol"/>
    <property type="evidence" value="ECO:0007669"/>
    <property type="project" value="TreeGrafter"/>
</dbReference>
<dbReference type="Gene3D" id="3.40.1490.10">
    <property type="entry name" value="Bit1"/>
    <property type="match status" value="1"/>
</dbReference>
<dbReference type="SUPFAM" id="SSF46934">
    <property type="entry name" value="UBA-like"/>
    <property type="match status" value="1"/>
</dbReference>
<dbReference type="InterPro" id="IPR002833">
    <property type="entry name" value="PTH2"/>
</dbReference>
<dbReference type="CDD" id="cd02430">
    <property type="entry name" value="PTH2"/>
    <property type="match status" value="1"/>
</dbReference>
<dbReference type="InterPro" id="IPR009060">
    <property type="entry name" value="UBA-like_sf"/>
</dbReference>
<name>A0A8C5R7G1_9ANUR</name>
<dbReference type="InterPro" id="IPR023476">
    <property type="entry name" value="Pep_tRNA_hydro_II_dom_sf"/>
</dbReference>
<dbReference type="SUPFAM" id="SSF102462">
    <property type="entry name" value="Peptidyl-tRNA hydrolase II"/>
    <property type="match status" value="1"/>
</dbReference>
<dbReference type="FunFam" id="3.40.1490.10:FF:000002">
    <property type="entry name" value="Peptidyl-tRNA hydrolase 2, mitochondrial"/>
    <property type="match status" value="1"/>
</dbReference>
<protein>
    <recommendedName>
        <fullName evidence="1">peptidyl-tRNA hydrolase</fullName>
        <ecNumber evidence="1">3.1.1.29</ecNumber>
    </recommendedName>
</protein>
<accession>A0A8C5R7G1</accession>
<dbReference type="GeneTree" id="ENSGT00940000165995"/>
<evidence type="ECO:0000256" key="3">
    <source>
        <dbReference type="ARBA" id="ARBA00038050"/>
    </source>
</evidence>
<organism evidence="5 6">
    <name type="scientific">Leptobrachium leishanense</name>
    <name type="common">Leishan spiny toad</name>
    <dbReference type="NCBI Taxonomy" id="445787"/>
    <lineage>
        <taxon>Eukaryota</taxon>
        <taxon>Metazoa</taxon>
        <taxon>Chordata</taxon>
        <taxon>Craniata</taxon>
        <taxon>Vertebrata</taxon>
        <taxon>Euteleostomi</taxon>
        <taxon>Amphibia</taxon>
        <taxon>Batrachia</taxon>
        <taxon>Anura</taxon>
        <taxon>Pelobatoidea</taxon>
        <taxon>Megophryidae</taxon>
        <taxon>Leptobrachium</taxon>
    </lineage>
</organism>
<evidence type="ECO:0000256" key="1">
    <source>
        <dbReference type="ARBA" id="ARBA00013260"/>
    </source>
</evidence>
<dbReference type="EC" id="3.1.1.29" evidence="1"/>
<keyword evidence="6" id="KW-1185">Reference proteome</keyword>
<evidence type="ECO:0000256" key="2">
    <source>
        <dbReference type="ARBA" id="ARBA00022801"/>
    </source>
</evidence>
<evidence type="ECO:0000313" key="6">
    <source>
        <dbReference type="Proteomes" id="UP000694569"/>
    </source>
</evidence>
<dbReference type="AlphaFoldDB" id="A0A8C5R7G1"/>
<sequence length="205" mass="22367">MVQGARQPETCTVAALMETCEQESSDTAEGTMTVNADYLRQLKDLDIPEEEAKKALLITGNVSAEEAAIFYFDSLEGQNPEGGDDQNFYKMVFVVNMELPMGVGKVAAQVGHATLGLYQLLLKESKTREMACKWDDYGAKKVVLQGSNMAHLLELQALAISMNLPTYMVQDAGRTQIATGSYTVLAIMGEEDCVNLVTGKLKLLN</sequence>
<dbReference type="Gene3D" id="1.10.8.10">
    <property type="entry name" value="DNA helicase RuvA subunit, C-terminal domain"/>
    <property type="match status" value="1"/>
</dbReference>
<reference evidence="5" key="1">
    <citation type="submission" date="2025-08" db="UniProtKB">
        <authorList>
            <consortium name="Ensembl"/>
        </authorList>
    </citation>
    <scope>IDENTIFICATION</scope>
</reference>
<dbReference type="OrthoDB" id="1733656at2759"/>
<comment type="similarity">
    <text evidence="3">Belongs to the PTH2 family.</text>
</comment>
<dbReference type="NCBIfam" id="TIGR00283">
    <property type="entry name" value="arch_pth2"/>
    <property type="match status" value="1"/>
</dbReference>
<evidence type="ECO:0000256" key="4">
    <source>
        <dbReference type="ARBA" id="ARBA00048707"/>
    </source>
</evidence>
<dbReference type="Pfam" id="PF01981">
    <property type="entry name" value="PTH2"/>
    <property type="match status" value="1"/>
</dbReference>
<comment type="catalytic activity">
    <reaction evidence="4">
        <text>an N-acyl-L-alpha-aminoacyl-tRNA + H2O = an N-acyl-L-amino acid + a tRNA + H(+)</text>
        <dbReference type="Rhea" id="RHEA:54448"/>
        <dbReference type="Rhea" id="RHEA-COMP:10123"/>
        <dbReference type="Rhea" id="RHEA-COMP:13883"/>
        <dbReference type="ChEBI" id="CHEBI:15377"/>
        <dbReference type="ChEBI" id="CHEBI:15378"/>
        <dbReference type="ChEBI" id="CHEBI:59874"/>
        <dbReference type="ChEBI" id="CHEBI:78442"/>
        <dbReference type="ChEBI" id="CHEBI:138191"/>
        <dbReference type="EC" id="3.1.1.29"/>
    </reaction>
</comment>
<reference evidence="5" key="2">
    <citation type="submission" date="2025-09" db="UniProtKB">
        <authorList>
            <consortium name="Ensembl"/>
        </authorList>
    </citation>
    <scope>IDENTIFICATION</scope>
</reference>
<keyword evidence="2" id="KW-0378">Hydrolase</keyword>
<dbReference type="Proteomes" id="UP000694569">
    <property type="component" value="Unplaced"/>
</dbReference>
<dbReference type="PANTHER" id="PTHR12649">
    <property type="entry name" value="PEPTIDYL-TRNA HYDROLASE 2"/>
    <property type="match status" value="1"/>
</dbReference>